<organism evidence="2 3">
    <name type="scientific">Antrihabitans stalagmiti</name>
    <dbReference type="NCBI Taxonomy" id="2799499"/>
    <lineage>
        <taxon>Bacteria</taxon>
        <taxon>Bacillati</taxon>
        <taxon>Actinomycetota</taxon>
        <taxon>Actinomycetes</taxon>
        <taxon>Mycobacteriales</taxon>
        <taxon>Nocardiaceae</taxon>
        <taxon>Antrihabitans</taxon>
    </lineage>
</organism>
<proteinExistence type="predicted"/>
<dbReference type="EMBL" id="JAEMNV010000014">
    <property type="protein sequence ID" value="MBJ8342775.1"/>
    <property type="molecule type" value="Genomic_DNA"/>
</dbReference>
<gene>
    <name evidence="2" type="ORF">JGU71_28185</name>
</gene>
<dbReference type="Proteomes" id="UP000655868">
    <property type="component" value="Unassembled WGS sequence"/>
</dbReference>
<comment type="caution">
    <text evidence="2">The sequence shown here is derived from an EMBL/GenBank/DDBJ whole genome shotgun (WGS) entry which is preliminary data.</text>
</comment>
<dbReference type="RefSeq" id="WP_199708478.1">
    <property type="nucleotide sequence ID" value="NZ_JAEMNV010000014.1"/>
</dbReference>
<sequence>MQSDLLERGYTLDRIGTADLSWWDVKCIIKHLPKTSALRQLRFPDDGWNLQAHLLAIVIDLLAGANWQRGGDKHASRPKPMPRPGVGEGRTASTKSVAQRIPLDQIKQRIASRQLALTAAL</sequence>
<keyword evidence="3" id="KW-1185">Reference proteome</keyword>
<accession>A0A934NWU5</accession>
<reference evidence="2" key="1">
    <citation type="submission" date="2020-12" db="EMBL/GenBank/DDBJ databases">
        <title>Antrihabitans popcorni sp. nov. and Antrihabitans auranticaus sp. nov., isolated from a larva cave.</title>
        <authorList>
            <person name="Lee S.D."/>
            <person name="Kim I.S."/>
        </authorList>
    </citation>
    <scope>NUCLEOTIDE SEQUENCE</scope>
    <source>
        <strain evidence="2">YC3-6</strain>
    </source>
</reference>
<feature type="region of interest" description="Disordered" evidence="1">
    <location>
        <begin position="68"/>
        <end position="100"/>
    </location>
</feature>
<evidence type="ECO:0000313" key="3">
    <source>
        <dbReference type="Proteomes" id="UP000655868"/>
    </source>
</evidence>
<protein>
    <submittedName>
        <fullName evidence="2">Uncharacterized protein</fullName>
    </submittedName>
</protein>
<name>A0A934NWU5_9NOCA</name>
<dbReference type="AlphaFoldDB" id="A0A934NWU5"/>
<evidence type="ECO:0000313" key="2">
    <source>
        <dbReference type="EMBL" id="MBJ8342775.1"/>
    </source>
</evidence>
<evidence type="ECO:0000256" key="1">
    <source>
        <dbReference type="SAM" id="MobiDB-lite"/>
    </source>
</evidence>